<evidence type="ECO:0000256" key="1">
    <source>
        <dbReference type="SAM" id="MobiDB-lite"/>
    </source>
</evidence>
<gene>
    <name evidence="2" type="ORF">ACFPYI_16900</name>
</gene>
<dbReference type="RefSeq" id="WP_247417060.1">
    <property type="nucleotide sequence ID" value="NZ_JALLGW010000001.1"/>
</dbReference>
<feature type="compositionally biased region" description="Basic and acidic residues" evidence="1">
    <location>
        <begin position="15"/>
        <end position="25"/>
    </location>
</feature>
<accession>A0ABD5RRR9</accession>
<proteinExistence type="predicted"/>
<keyword evidence="3" id="KW-1185">Reference proteome</keyword>
<feature type="compositionally biased region" description="Polar residues" evidence="1">
    <location>
        <begin position="1"/>
        <end position="14"/>
    </location>
</feature>
<protein>
    <submittedName>
        <fullName evidence="2">Uncharacterized protein</fullName>
    </submittedName>
</protein>
<feature type="region of interest" description="Disordered" evidence="1">
    <location>
        <begin position="1"/>
        <end position="25"/>
    </location>
</feature>
<sequence>MTADSETATPTVGESSDRDRPSTVDDERVLGRFTEWFRKRPTSLEFWEVVVTDERLVWCFAGESFSSMLLRADMGERTRGQLDDWSPDEALAAEERNYAVPLGSVERIALTEGTRTRRARLTLAWTDDDEHHEWTLSNTANGDQQRAFVASLADEEAFASVDVSTAVPRFAFL</sequence>
<evidence type="ECO:0000313" key="2">
    <source>
        <dbReference type="EMBL" id="MFC5973014.1"/>
    </source>
</evidence>
<organism evidence="2 3">
    <name type="scientific">Halomarina salina</name>
    <dbReference type="NCBI Taxonomy" id="1872699"/>
    <lineage>
        <taxon>Archaea</taxon>
        <taxon>Methanobacteriati</taxon>
        <taxon>Methanobacteriota</taxon>
        <taxon>Stenosarchaea group</taxon>
        <taxon>Halobacteria</taxon>
        <taxon>Halobacteriales</taxon>
        <taxon>Natronomonadaceae</taxon>
        <taxon>Halomarina</taxon>
    </lineage>
</organism>
<evidence type="ECO:0000313" key="3">
    <source>
        <dbReference type="Proteomes" id="UP001596099"/>
    </source>
</evidence>
<reference evidence="2 3" key="1">
    <citation type="journal article" date="2019" name="Int. J. Syst. Evol. Microbiol.">
        <title>The Global Catalogue of Microorganisms (GCM) 10K type strain sequencing project: providing services to taxonomists for standard genome sequencing and annotation.</title>
        <authorList>
            <consortium name="The Broad Institute Genomics Platform"/>
            <consortium name="The Broad Institute Genome Sequencing Center for Infectious Disease"/>
            <person name="Wu L."/>
            <person name="Ma J."/>
        </authorList>
    </citation>
    <scope>NUCLEOTIDE SEQUENCE [LARGE SCALE GENOMIC DNA]</scope>
    <source>
        <strain evidence="2 3">CGMCC 1.12543</strain>
    </source>
</reference>
<comment type="caution">
    <text evidence="2">The sequence shown here is derived from an EMBL/GenBank/DDBJ whole genome shotgun (WGS) entry which is preliminary data.</text>
</comment>
<dbReference type="AlphaFoldDB" id="A0ABD5RRR9"/>
<dbReference type="EMBL" id="JBHSQH010000001">
    <property type="protein sequence ID" value="MFC5973014.1"/>
    <property type="molecule type" value="Genomic_DNA"/>
</dbReference>
<dbReference type="Proteomes" id="UP001596099">
    <property type="component" value="Unassembled WGS sequence"/>
</dbReference>
<name>A0ABD5RRR9_9EURY</name>